<evidence type="ECO:0000256" key="1">
    <source>
        <dbReference type="SAM" id="Phobius"/>
    </source>
</evidence>
<dbReference type="EMBL" id="LSBH01000019">
    <property type="protein sequence ID" value="OAQ63810.1"/>
    <property type="molecule type" value="Genomic_DNA"/>
</dbReference>
<reference evidence="2 3" key="1">
    <citation type="submission" date="2016-01" db="EMBL/GenBank/DDBJ databases">
        <title>Biosynthesis of antibiotic leucinostatins and their inhibition on Phytophthora in bio-control Purpureocillium lilacinum.</title>
        <authorList>
            <person name="Wang G."/>
            <person name="Liu Z."/>
            <person name="Lin R."/>
            <person name="Li E."/>
            <person name="Mao Z."/>
            <person name="Ling J."/>
            <person name="Yin W."/>
            <person name="Xie B."/>
        </authorList>
    </citation>
    <scope>NUCLEOTIDE SEQUENCE [LARGE SCALE GENOMIC DNA]</scope>
    <source>
        <strain evidence="2">PLBJ-1</strain>
    </source>
</reference>
<dbReference type="AlphaFoldDB" id="A0A179FEU0"/>
<accession>A0A179FEU0</accession>
<feature type="transmembrane region" description="Helical" evidence="1">
    <location>
        <begin position="61"/>
        <end position="80"/>
    </location>
</feature>
<proteinExistence type="predicted"/>
<name>A0A179FEU0_PURLI</name>
<keyword evidence="1" id="KW-0472">Membrane</keyword>
<evidence type="ECO:0000313" key="3">
    <source>
        <dbReference type="Proteomes" id="UP000078240"/>
    </source>
</evidence>
<organism evidence="2 3">
    <name type="scientific">Purpureocillium lilacinum</name>
    <name type="common">Paecilomyces lilacinus</name>
    <dbReference type="NCBI Taxonomy" id="33203"/>
    <lineage>
        <taxon>Eukaryota</taxon>
        <taxon>Fungi</taxon>
        <taxon>Dikarya</taxon>
        <taxon>Ascomycota</taxon>
        <taxon>Pezizomycotina</taxon>
        <taxon>Sordariomycetes</taxon>
        <taxon>Hypocreomycetidae</taxon>
        <taxon>Hypocreales</taxon>
        <taxon>Ophiocordycipitaceae</taxon>
        <taxon>Purpureocillium</taxon>
    </lineage>
</organism>
<dbReference type="Proteomes" id="UP000078240">
    <property type="component" value="Unassembled WGS sequence"/>
</dbReference>
<protein>
    <submittedName>
        <fullName evidence="2">Uncharacterized protein</fullName>
    </submittedName>
</protein>
<gene>
    <name evidence="2" type="ORF">VFPBJ_11322</name>
</gene>
<sequence length="82" mass="9035">MLSFLGPCSLIPRTDSPALRSFPQGAQRPILSSWSSVGQCEAARLRCYALTPVHQSNLSRVRLFLLISLISLPLAFLLPLQI</sequence>
<keyword evidence="1" id="KW-1133">Transmembrane helix</keyword>
<comment type="caution">
    <text evidence="2">The sequence shown here is derived from an EMBL/GenBank/DDBJ whole genome shotgun (WGS) entry which is preliminary data.</text>
</comment>
<evidence type="ECO:0000313" key="2">
    <source>
        <dbReference type="EMBL" id="OAQ63810.1"/>
    </source>
</evidence>
<keyword evidence="1" id="KW-0812">Transmembrane</keyword>